<dbReference type="GO" id="GO:0061631">
    <property type="term" value="F:ubiquitin conjugating enzyme activity"/>
    <property type="evidence" value="ECO:0007669"/>
    <property type="project" value="UniProtKB-EC"/>
</dbReference>
<evidence type="ECO:0000256" key="1">
    <source>
        <dbReference type="ARBA" id="ARBA00000485"/>
    </source>
</evidence>
<dbReference type="InterPro" id="IPR000608">
    <property type="entry name" value="UBC"/>
</dbReference>
<dbReference type="Proteomes" id="UP000283509">
    <property type="component" value="Unassembled WGS sequence"/>
</dbReference>
<dbReference type="SMART" id="SM00212">
    <property type="entry name" value="UBCc"/>
    <property type="match status" value="1"/>
</dbReference>
<protein>
    <recommendedName>
        <fullName evidence="3">E2 ubiquitin-conjugating enzyme</fullName>
        <ecNumber evidence="3">2.3.2.23</ecNumber>
    </recommendedName>
</protein>
<dbReference type="Pfam" id="PF00179">
    <property type="entry name" value="UQ_con"/>
    <property type="match status" value="1"/>
</dbReference>
<evidence type="ECO:0000259" key="8">
    <source>
        <dbReference type="PROSITE" id="PS50127"/>
    </source>
</evidence>
<name>A0A423T278_PENVA</name>
<dbReference type="EC" id="2.3.2.23" evidence="3"/>
<evidence type="ECO:0000256" key="4">
    <source>
        <dbReference type="ARBA" id="ARBA00022679"/>
    </source>
</evidence>
<comment type="pathway">
    <text evidence="2">Protein modification; protein ubiquitination.</text>
</comment>
<keyword evidence="7" id="KW-0067">ATP-binding</keyword>
<dbReference type="STRING" id="6689.A0A423T278"/>
<dbReference type="OrthoDB" id="9984419at2759"/>
<dbReference type="GO" id="GO:0005524">
    <property type="term" value="F:ATP binding"/>
    <property type="evidence" value="ECO:0007669"/>
    <property type="project" value="UniProtKB-KW"/>
</dbReference>
<dbReference type="SUPFAM" id="SSF54495">
    <property type="entry name" value="UBC-like"/>
    <property type="match status" value="1"/>
</dbReference>
<dbReference type="Gene3D" id="3.10.110.10">
    <property type="entry name" value="Ubiquitin Conjugating Enzyme"/>
    <property type="match status" value="1"/>
</dbReference>
<evidence type="ECO:0000256" key="3">
    <source>
        <dbReference type="ARBA" id="ARBA00012486"/>
    </source>
</evidence>
<evidence type="ECO:0000256" key="6">
    <source>
        <dbReference type="ARBA" id="ARBA00022786"/>
    </source>
</evidence>
<evidence type="ECO:0000256" key="2">
    <source>
        <dbReference type="ARBA" id="ARBA00004906"/>
    </source>
</evidence>
<evidence type="ECO:0000313" key="9">
    <source>
        <dbReference type="EMBL" id="ROT70513.1"/>
    </source>
</evidence>
<keyword evidence="6" id="KW-0833">Ubl conjugation pathway</keyword>
<reference evidence="9 10" key="2">
    <citation type="submission" date="2019-01" db="EMBL/GenBank/DDBJ databases">
        <title>The decoding of complex shrimp genome reveals the adaptation for benthos swimmer, frequently molting mechanism and breeding impact on genome.</title>
        <authorList>
            <person name="Sun Y."/>
            <person name="Gao Y."/>
            <person name="Yu Y."/>
        </authorList>
    </citation>
    <scope>NUCLEOTIDE SEQUENCE [LARGE SCALE GENOMIC DNA]</scope>
    <source>
        <tissue evidence="9">Muscle</tissue>
    </source>
</reference>
<comment type="caution">
    <text evidence="9">The sequence shown here is derived from an EMBL/GenBank/DDBJ whole genome shotgun (WGS) entry which is preliminary data.</text>
</comment>
<dbReference type="PANTHER" id="PTHR24067">
    <property type="entry name" value="UBIQUITIN-CONJUGATING ENZYME E2"/>
    <property type="match status" value="1"/>
</dbReference>
<proteinExistence type="predicted"/>
<dbReference type="GO" id="GO:0006511">
    <property type="term" value="P:ubiquitin-dependent protein catabolic process"/>
    <property type="evidence" value="ECO:0007669"/>
    <property type="project" value="UniProtKB-ARBA"/>
</dbReference>
<keyword evidence="4" id="KW-0808">Transferase</keyword>
<gene>
    <name evidence="9" type="ORF">C7M84_011189</name>
</gene>
<comment type="catalytic activity">
    <reaction evidence="1">
        <text>S-ubiquitinyl-[E1 ubiquitin-activating enzyme]-L-cysteine + [E2 ubiquitin-conjugating enzyme]-L-cysteine = [E1 ubiquitin-activating enzyme]-L-cysteine + S-ubiquitinyl-[E2 ubiquitin-conjugating enzyme]-L-cysteine.</text>
        <dbReference type="EC" id="2.3.2.23"/>
    </reaction>
</comment>
<evidence type="ECO:0000313" key="10">
    <source>
        <dbReference type="Proteomes" id="UP000283509"/>
    </source>
</evidence>
<sequence>MTALQRIAKELEDLADNPPDYCSAGPVGNDLFHCQATIMGPRNSPYEGGLFDVAIDFPKDYPFKPPRISFKTPIYHINIDVDGDICLDILGSEWSPAISLSKVLLMIVALLNEPNPDDPLRWEAFQEYKNGKESYDRTAQMWTFMYARN</sequence>
<accession>A0A423T278</accession>
<dbReference type="InterPro" id="IPR016135">
    <property type="entry name" value="UBQ-conjugating_enzyme/RWD"/>
</dbReference>
<dbReference type="FunFam" id="3.10.110.10:FF:000101">
    <property type="entry name" value="Ubiquitin-conjugating enzyme E2 D2"/>
    <property type="match status" value="1"/>
</dbReference>
<evidence type="ECO:0000256" key="5">
    <source>
        <dbReference type="ARBA" id="ARBA00022741"/>
    </source>
</evidence>
<dbReference type="InterPro" id="IPR050113">
    <property type="entry name" value="Ub_conjugating_enzyme"/>
</dbReference>
<evidence type="ECO:0000256" key="7">
    <source>
        <dbReference type="ARBA" id="ARBA00022840"/>
    </source>
</evidence>
<organism evidence="9 10">
    <name type="scientific">Penaeus vannamei</name>
    <name type="common">Whiteleg shrimp</name>
    <name type="synonym">Litopenaeus vannamei</name>
    <dbReference type="NCBI Taxonomy" id="6689"/>
    <lineage>
        <taxon>Eukaryota</taxon>
        <taxon>Metazoa</taxon>
        <taxon>Ecdysozoa</taxon>
        <taxon>Arthropoda</taxon>
        <taxon>Crustacea</taxon>
        <taxon>Multicrustacea</taxon>
        <taxon>Malacostraca</taxon>
        <taxon>Eumalacostraca</taxon>
        <taxon>Eucarida</taxon>
        <taxon>Decapoda</taxon>
        <taxon>Dendrobranchiata</taxon>
        <taxon>Penaeoidea</taxon>
        <taxon>Penaeidae</taxon>
        <taxon>Penaeus</taxon>
    </lineage>
</organism>
<keyword evidence="5" id="KW-0547">Nucleotide-binding</keyword>
<dbReference type="PROSITE" id="PS50127">
    <property type="entry name" value="UBC_2"/>
    <property type="match status" value="1"/>
</dbReference>
<keyword evidence="10" id="KW-1185">Reference proteome</keyword>
<feature type="domain" description="UBC core" evidence="8">
    <location>
        <begin position="2"/>
        <end position="148"/>
    </location>
</feature>
<reference evidence="9 10" key="1">
    <citation type="submission" date="2018-04" db="EMBL/GenBank/DDBJ databases">
        <authorList>
            <person name="Zhang X."/>
            <person name="Yuan J."/>
            <person name="Li F."/>
            <person name="Xiang J."/>
        </authorList>
    </citation>
    <scope>NUCLEOTIDE SEQUENCE [LARGE SCALE GENOMIC DNA]</scope>
    <source>
        <tissue evidence="9">Muscle</tissue>
    </source>
</reference>
<dbReference type="AlphaFoldDB" id="A0A423T278"/>
<dbReference type="SMR" id="A0A423T278"/>
<dbReference type="EMBL" id="QCYY01002414">
    <property type="protein sequence ID" value="ROT70513.1"/>
    <property type="molecule type" value="Genomic_DNA"/>
</dbReference>